<accession>A0AAU7E092</accession>
<evidence type="ECO:0000313" key="1">
    <source>
        <dbReference type="EMBL" id="XBH23079.1"/>
    </source>
</evidence>
<sequence>MVLAHAEEPQPETIYKAAARRAYRTLALGLGGSKFITALTTILTDPQTARFAIYAALGTTLATFFGSL</sequence>
<proteinExistence type="predicted"/>
<name>A0AAU7E092_9MICO</name>
<organism evidence="1">
    <name type="scientific">Jonesiaceae bacterium BS-20</name>
    <dbReference type="NCBI Taxonomy" id="3120821"/>
    <lineage>
        <taxon>Bacteria</taxon>
        <taxon>Bacillati</taxon>
        <taxon>Actinomycetota</taxon>
        <taxon>Actinomycetes</taxon>
        <taxon>Micrococcales</taxon>
        <taxon>Jonesiaceae</taxon>
    </lineage>
</organism>
<dbReference type="EMBL" id="CP146203">
    <property type="protein sequence ID" value="XBH23079.1"/>
    <property type="molecule type" value="Genomic_DNA"/>
</dbReference>
<reference evidence="1" key="1">
    <citation type="submission" date="2024-02" db="EMBL/GenBank/DDBJ databases">
        <title>Tomenella chthoni gen. nov. sp. nov., a member of the family Jonesiaceae isolated from bat guano.</title>
        <authorList>
            <person name="Miller S.L."/>
            <person name="King J."/>
            <person name="Sankaranarayanan K."/>
            <person name="Lawson P.A."/>
        </authorList>
    </citation>
    <scope>NUCLEOTIDE SEQUENCE</scope>
    <source>
        <strain evidence="1">BS-20</strain>
    </source>
</reference>
<gene>
    <name evidence="1" type="ORF">V5R04_07690</name>
</gene>
<protein>
    <submittedName>
        <fullName evidence="1">Uncharacterized protein</fullName>
    </submittedName>
</protein>
<dbReference type="AlphaFoldDB" id="A0AAU7E092"/>